<evidence type="ECO:0000313" key="1">
    <source>
        <dbReference type="EnsemblMetazoa" id="ACOM037114-PA.1"/>
    </source>
</evidence>
<reference evidence="1" key="1">
    <citation type="submission" date="2022-08" db="UniProtKB">
        <authorList>
            <consortium name="EnsemblMetazoa"/>
        </authorList>
    </citation>
    <scope>IDENTIFICATION</scope>
</reference>
<proteinExistence type="predicted"/>
<dbReference type="AlphaFoldDB" id="A0A8W7PT49"/>
<name>A0A8W7PT49_ANOCL</name>
<dbReference type="Proteomes" id="UP000075882">
    <property type="component" value="Unassembled WGS sequence"/>
</dbReference>
<organism evidence="1">
    <name type="scientific">Anopheles coluzzii</name>
    <name type="common">African malaria mosquito</name>
    <dbReference type="NCBI Taxonomy" id="1518534"/>
    <lineage>
        <taxon>Eukaryota</taxon>
        <taxon>Metazoa</taxon>
        <taxon>Ecdysozoa</taxon>
        <taxon>Arthropoda</taxon>
        <taxon>Hexapoda</taxon>
        <taxon>Insecta</taxon>
        <taxon>Pterygota</taxon>
        <taxon>Neoptera</taxon>
        <taxon>Endopterygota</taxon>
        <taxon>Diptera</taxon>
        <taxon>Nematocera</taxon>
        <taxon>Culicoidea</taxon>
        <taxon>Culicidae</taxon>
        <taxon>Anophelinae</taxon>
        <taxon>Anopheles</taxon>
    </lineage>
</organism>
<accession>A0A8W7PT49</accession>
<dbReference type="EnsemblMetazoa" id="ACOM037114-RA">
    <property type="protein sequence ID" value="ACOM037114-PA.1"/>
    <property type="gene ID" value="ACOM037114"/>
</dbReference>
<sequence length="244" mass="27308">MYGVEEEEEEEEDDFWLVDTCTCVSSSITFSRSSFSSVSVSISRIRVVMSSSSSFCRSCDRPDSQNSSFFAPESWLWAGSLRCSESCRCHWVLSSWTRCLRSLSERLASASRSLLAISSSCRNTSMMRQLSVRLSAVVYRVRNQLDAYMDVWKLCDWKCRCSSGICSCTMFSSWYMHRPSSAIEGLNMSRIRYCCIICTNTANASSSGICVCVENGINKKGKLEICCPGELTCISSSPTMKPDP</sequence>
<protein>
    <submittedName>
        <fullName evidence="1">Uncharacterized protein</fullName>
    </submittedName>
</protein>